<evidence type="ECO:0000313" key="1">
    <source>
        <dbReference type="EMBL" id="ASY10036.1"/>
    </source>
</evidence>
<gene>
    <name evidence="1" type="ORF">A1s21148_00345</name>
</gene>
<name>A0AAC9YPL7_9ACTN</name>
<keyword evidence="2" id="KW-1185">Reference proteome</keyword>
<dbReference type="EMBL" id="CP016769">
    <property type="protein sequence ID" value="ASY10036.1"/>
    <property type="molecule type" value="Genomic_DNA"/>
</dbReference>
<dbReference type="AlphaFoldDB" id="A0AAC9YPL7"/>
<evidence type="ECO:0000313" key="2">
    <source>
        <dbReference type="Proteomes" id="UP000217144"/>
    </source>
</evidence>
<reference evidence="1 2" key="1">
    <citation type="submission" date="2016-07" db="EMBL/GenBank/DDBJ databases">
        <title>High microdiversification within the ubiquitous acI lineage of Actinobacteria.</title>
        <authorList>
            <person name="Neuenschwander S.M."/>
            <person name="Salcher M."/>
            <person name="Ghai R."/>
            <person name="Pernthaler J."/>
        </authorList>
    </citation>
    <scope>NUCLEOTIDE SEQUENCE [LARGE SCALE GENOMIC DNA]</scope>
    <source>
        <strain evidence="1">MMS-21-148</strain>
    </source>
</reference>
<dbReference type="InterPro" id="IPR029044">
    <property type="entry name" value="Nucleotide-diphossugar_trans"/>
</dbReference>
<dbReference type="KEGG" id="plan:A1s21148_00345"/>
<dbReference type="Proteomes" id="UP000217144">
    <property type="component" value="Chromosome"/>
</dbReference>
<accession>A0AAC9YPL7</accession>
<dbReference type="SUPFAM" id="SSF53448">
    <property type="entry name" value="Nucleotide-diphospho-sugar transferases"/>
    <property type="match status" value="1"/>
</dbReference>
<protein>
    <submittedName>
        <fullName evidence="1">Uncharacterized protein</fullName>
    </submittedName>
</protein>
<proteinExistence type="predicted"/>
<organism evidence="1 2">
    <name type="scientific">Candidatus Planktophila lacus</name>
    <dbReference type="NCBI Taxonomy" id="1884913"/>
    <lineage>
        <taxon>Bacteria</taxon>
        <taxon>Bacillati</taxon>
        <taxon>Actinomycetota</taxon>
        <taxon>Actinomycetes</taxon>
        <taxon>Candidatus Nanopelagicales</taxon>
        <taxon>Candidatus Nanopelagicaceae</taxon>
        <taxon>Candidatus Planktophila</taxon>
    </lineage>
</organism>
<dbReference type="RefSeq" id="WP_095670523.1">
    <property type="nucleotide sequence ID" value="NZ_CP016769.1"/>
</dbReference>
<sequence length="297" mass="34598">MPLDDISRLTLSELNIENVRILTISQAPALFANFEKFLSVRSFAESIFSIKPQIIEHVIQKSPEEALLFYLDADTFIFAPLELQEDFQEKSIFLSPHYFTQMSIGSESSGRYNAGLVGFRNNDFGRASIRYWSDLCEEWCSVIPELGRYADQKYLEEIRNKWNTDVGILEYGNNFGTWSFAQDLQVESRNQDIYINEKKLTSFHFHGLKISRLLIRTGITMYGHFPAETKIKKLIYARYRIYINQVLELLAGIETKGTYKNENIFPKVGGLRNFLALVRRRDFILMKKVPIIFVRKN</sequence>